<keyword evidence="3" id="KW-1185">Reference proteome</keyword>
<evidence type="ECO:0000313" key="3">
    <source>
        <dbReference type="Proteomes" id="UP001215598"/>
    </source>
</evidence>
<feature type="compositionally biased region" description="Polar residues" evidence="1">
    <location>
        <begin position="13"/>
        <end position="29"/>
    </location>
</feature>
<accession>A0AAD7JNP6</accession>
<comment type="caution">
    <text evidence="2">The sequence shown here is derived from an EMBL/GenBank/DDBJ whole genome shotgun (WGS) entry which is preliminary data.</text>
</comment>
<dbReference type="Proteomes" id="UP001215598">
    <property type="component" value="Unassembled WGS sequence"/>
</dbReference>
<dbReference type="AlphaFoldDB" id="A0AAD7JNP6"/>
<gene>
    <name evidence="2" type="ORF">B0H16DRAFT_1716810</name>
</gene>
<protein>
    <submittedName>
        <fullName evidence="2">Uncharacterized protein</fullName>
    </submittedName>
</protein>
<evidence type="ECO:0000313" key="2">
    <source>
        <dbReference type="EMBL" id="KAJ7767176.1"/>
    </source>
</evidence>
<dbReference type="EMBL" id="JARKIB010000022">
    <property type="protein sequence ID" value="KAJ7767176.1"/>
    <property type="molecule type" value="Genomic_DNA"/>
</dbReference>
<evidence type="ECO:0000256" key="1">
    <source>
        <dbReference type="SAM" id="MobiDB-lite"/>
    </source>
</evidence>
<name>A0AAD7JNP6_9AGAR</name>
<organism evidence="2 3">
    <name type="scientific">Mycena metata</name>
    <dbReference type="NCBI Taxonomy" id="1033252"/>
    <lineage>
        <taxon>Eukaryota</taxon>
        <taxon>Fungi</taxon>
        <taxon>Dikarya</taxon>
        <taxon>Basidiomycota</taxon>
        <taxon>Agaricomycotina</taxon>
        <taxon>Agaricomycetes</taxon>
        <taxon>Agaricomycetidae</taxon>
        <taxon>Agaricales</taxon>
        <taxon>Marasmiineae</taxon>
        <taxon>Mycenaceae</taxon>
        <taxon>Mycena</taxon>
    </lineage>
</organism>
<sequence length="105" mass="11688">MILHEDEELSVSPEPTSSRTLSIRKSTLYTVPEHTHEEDEDVSPTQASDSLNTRVDTLEINFSVLIKRVEGLKRMLDDVRGDICGLGGTLDGMERSYGALQVAKR</sequence>
<feature type="region of interest" description="Disordered" evidence="1">
    <location>
        <begin position="1"/>
        <end position="50"/>
    </location>
</feature>
<reference evidence="2" key="1">
    <citation type="submission" date="2023-03" db="EMBL/GenBank/DDBJ databases">
        <title>Massive genome expansion in bonnet fungi (Mycena s.s.) driven by repeated elements and novel gene families across ecological guilds.</title>
        <authorList>
            <consortium name="Lawrence Berkeley National Laboratory"/>
            <person name="Harder C.B."/>
            <person name="Miyauchi S."/>
            <person name="Viragh M."/>
            <person name="Kuo A."/>
            <person name="Thoen E."/>
            <person name="Andreopoulos B."/>
            <person name="Lu D."/>
            <person name="Skrede I."/>
            <person name="Drula E."/>
            <person name="Henrissat B."/>
            <person name="Morin E."/>
            <person name="Kohler A."/>
            <person name="Barry K."/>
            <person name="LaButti K."/>
            <person name="Morin E."/>
            <person name="Salamov A."/>
            <person name="Lipzen A."/>
            <person name="Mereny Z."/>
            <person name="Hegedus B."/>
            <person name="Baldrian P."/>
            <person name="Stursova M."/>
            <person name="Weitz H."/>
            <person name="Taylor A."/>
            <person name="Grigoriev I.V."/>
            <person name="Nagy L.G."/>
            <person name="Martin F."/>
            <person name="Kauserud H."/>
        </authorList>
    </citation>
    <scope>NUCLEOTIDE SEQUENCE</scope>
    <source>
        <strain evidence="2">CBHHK182m</strain>
    </source>
</reference>
<proteinExistence type="predicted"/>